<feature type="transmembrane region" description="Helical" evidence="1">
    <location>
        <begin position="529"/>
        <end position="551"/>
    </location>
</feature>
<keyword evidence="1" id="KW-0812">Transmembrane</keyword>
<feature type="transmembrane region" description="Helical" evidence="1">
    <location>
        <begin position="174"/>
        <end position="190"/>
    </location>
</feature>
<comment type="caution">
    <text evidence="2">The sequence shown here is derived from an EMBL/GenBank/DDBJ whole genome shotgun (WGS) entry which is preliminary data.</text>
</comment>
<sequence length="600" mass="68056">MIKNRFKNQPELMGRVLIGIFIFAIVFRLVLAVMMPIKIYMHAGYDDALSINQALNILAGKWLGEYGTGTLTKGLSFTLFLLVNHFSQLSYPLFLCLVNMGAAFAIIKALSPLIKNKYLSGIGFLFLIYSPATLTSDFSLRVYRNSLVFATVLFVLAGILGLYLRRKETIKTRIPWSILLTIAFPFFWYLREDSIWLLPLYIVATFCTLFGIIVQNQSLGSSLKEVLRNFWQLLKAMNKQKIISNLLLLAAPVLFTLGESLLISKTNQDHYGIFTTNDRTKTSFAKLTENLIQIDNSGYDKKSIAEDNGIWVSKRTFAEAQKISPTFAKYRKGIDWMLKDSIWPDSWPVKNGELPGDMFVWGLREMFQREGLYKNGGENEKVFKQINEELAEGFKSGKLKRKKLFFVTKQSNGKKSEDMGKVFSYLRAGVMETTLYKSYRTDYGGSIFMPEQPAQVVLDLLNVKTVSTIKEGMAAEAKRTRPIVLIINGIILLYRIISPILLLVSLGSVLIFIAGYVKKKKTRSVLADYLIIFLGLLLTYFVYLFGVSWFATWAPKGKALFMFFYTGAGVPLIQVFELLAVVLIVKNVQNQLFEKKASIN</sequence>
<evidence type="ECO:0000256" key="1">
    <source>
        <dbReference type="SAM" id="Phobius"/>
    </source>
</evidence>
<reference evidence="2 3" key="1">
    <citation type="submission" date="2021-03" db="EMBL/GenBank/DDBJ databases">
        <title>Enterococcal diversity collection.</title>
        <authorList>
            <person name="Gilmore M.S."/>
            <person name="Schwartzman J."/>
            <person name="Van Tyne D."/>
            <person name="Martin M."/>
            <person name="Earl A.M."/>
            <person name="Manson A.L."/>
            <person name="Straub T."/>
            <person name="Salamzade R."/>
            <person name="Saavedra J."/>
            <person name="Lebreton F."/>
            <person name="Prichula J."/>
            <person name="Schaufler K."/>
            <person name="Gaca A."/>
            <person name="Sgardioli B."/>
            <person name="Wagenaar J."/>
            <person name="Strong T."/>
        </authorList>
    </citation>
    <scope>NUCLEOTIDE SEQUENCE [LARGE SCALE GENOMIC DNA]</scope>
    <source>
        <strain evidence="2 3">MJM16</strain>
    </source>
</reference>
<feature type="transmembrane region" description="Helical" evidence="1">
    <location>
        <begin position="492"/>
        <end position="517"/>
    </location>
</feature>
<dbReference type="Proteomes" id="UP000664495">
    <property type="component" value="Unassembled WGS sequence"/>
</dbReference>
<feature type="transmembrane region" description="Helical" evidence="1">
    <location>
        <begin position="118"/>
        <end position="136"/>
    </location>
</feature>
<gene>
    <name evidence="2" type="ORF">JZO85_21455</name>
</gene>
<feature type="transmembrane region" description="Helical" evidence="1">
    <location>
        <begin position="196"/>
        <end position="214"/>
    </location>
</feature>
<name>A0ABS3HMZ6_9ENTE</name>
<organism evidence="2 3">
    <name type="scientific">Candidatus Enterococcus murrayae</name>
    <dbReference type="NCBI Taxonomy" id="2815321"/>
    <lineage>
        <taxon>Bacteria</taxon>
        <taxon>Bacillati</taxon>
        <taxon>Bacillota</taxon>
        <taxon>Bacilli</taxon>
        <taxon>Lactobacillales</taxon>
        <taxon>Enterococcaceae</taxon>
        <taxon>Enterococcus</taxon>
    </lineage>
</organism>
<evidence type="ECO:0000313" key="2">
    <source>
        <dbReference type="EMBL" id="MBO0454839.1"/>
    </source>
</evidence>
<keyword evidence="1" id="KW-0472">Membrane</keyword>
<accession>A0ABS3HMZ6</accession>
<evidence type="ECO:0000313" key="3">
    <source>
        <dbReference type="Proteomes" id="UP000664495"/>
    </source>
</evidence>
<feature type="transmembrane region" description="Helical" evidence="1">
    <location>
        <begin position="12"/>
        <end position="37"/>
    </location>
</feature>
<feature type="transmembrane region" description="Helical" evidence="1">
    <location>
        <begin position="242"/>
        <end position="263"/>
    </location>
</feature>
<protein>
    <recommendedName>
        <fullName evidence="4">Glucosyltransferase</fullName>
    </recommendedName>
</protein>
<proteinExistence type="predicted"/>
<dbReference type="EMBL" id="JAFLVR010000073">
    <property type="protein sequence ID" value="MBO0454839.1"/>
    <property type="molecule type" value="Genomic_DNA"/>
</dbReference>
<evidence type="ECO:0008006" key="4">
    <source>
        <dbReference type="Google" id="ProtNLM"/>
    </source>
</evidence>
<keyword evidence="3" id="KW-1185">Reference proteome</keyword>
<keyword evidence="1" id="KW-1133">Transmembrane helix</keyword>
<feature type="transmembrane region" description="Helical" evidence="1">
    <location>
        <begin position="89"/>
        <end position="111"/>
    </location>
</feature>
<feature type="transmembrane region" description="Helical" evidence="1">
    <location>
        <begin position="142"/>
        <end position="162"/>
    </location>
</feature>
<feature type="transmembrane region" description="Helical" evidence="1">
    <location>
        <begin position="563"/>
        <end position="585"/>
    </location>
</feature>